<dbReference type="InterPro" id="IPR024934">
    <property type="entry name" value="Rubredoxin-like_dom"/>
</dbReference>
<dbReference type="AlphaFoldDB" id="A0AAW1NQZ3"/>
<dbReference type="PROSITE" id="PS00202">
    <property type="entry name" value="RUBREDOXIN"/>
    <property type="match status" value="1"/>
</dbReference>
<keyword evidence="9" id="KW-1185">Reference proteome</keyword>
<evidence type="ECO:0000313" key="8">
    <source>
        <dbReference type="EMBL" id="KAK9793754.1"/>
    </source>
</evidence>
<dbReference type="PANTHER" id="PTHR47627">
    <property type="entry name" value="RUBREDOXIN"/>
    <property type="match status" value="1"/>
</dbReference>
<sequence length="207" mass="22603">MYQSGLAPRSIGTLCHPVTIRPCCHPCSSTPRVAFLRARGQKVIGQASSTESEAKTERAPAVGGLTEEGPEKERERGEVIQVDPDSEVAKKQEQADRLRSAERFMVRSTGKALCISCGYEYEKQKGDPEYPITPGTEFEELPRDWQCPVCGAAKNTFQSQAVKVAGFAENQQYGFGGNSLTSGQKSLLIFGSLLLFFGLFLAGYLLQ</sequence>
<evidence type="ECO:0000256" key="1">
    <source>
        <dbReference type="ARBA" id="ARBA00022448"/>
    </source>
</evidence>
<evidence type="ECO:0000313" key="9">
    <source>
        <dbReference type="Proteomes" id="UP001465755"/>
    </source>
</evidence>
<reference evidence="8 9" key="1">
    <citation type="journal article" date="2024" name="Nat. Commun.">
        <title>Phylogenomics reveals the evolutionary origins of lichenization in chlorophyte algae.</title>
        <authorList>
            <person name="Puginier C."/>
            <person name="Libourel C."/>
            <person name="Otte J."/>
            <person name="Skaloud P."/>
            <person name="Haon M."/>
            <person name="Grisel S."/>
            <person name="Petersen M."/>
            <person name="Berrin J.G."/>
            <person name="Delaux P.M."/>
            <person name="Dal Grande F."/>
            <person name="Keller J."/>
        </authorList>
    </citation>
    <scope>NUCLEOTIDE SEQUENCE [LARGE SCALE GENOMIC DNA]</scope>
    <source>
        <strain evidence="8 9">SAG 2036</strain>
    </source>
</reference>
<comment type="caution">
    <text evidence="8">The sequence shown here is derived from an EMBL/GenBank/DDBJ whole genome shotgun (WGS) entry which is preliminary data.</text>
</comment>
<dbReference type="GO" id="GO:0005506">
    <property type="term" value="F:iron ion binding"/>
    <property type="evidence" value="ECO:0007669"/>
    <property type="project" value="InterPro"/>
</dbReference>
<feature type="domain" description="Rubredoxin-like" evidence="7">
    <location>
        <begin position="109"/>
        <end position="160"/>
    </location>
</feature>
<dbReference type="EMBL" id="JALJOQ010000146">
    <property type="protein sequence ID" value="KAK9793754.1"/>
    <property type="molecule type" value="Genomic_DNA"/>
</dbReference>
<gene>
    <name evidence="8" type="ORF">WJX73_000634</name>
</gene>
<evidence type="ECO:0000256" key="2">
    <source>
        <dbReference type="ARBA" id="ARBA00022723"/>
    </source>
</evidence>
<evidence type="ECO:0000259" key="7">
    <source>
        <dbReference type="PROSITE" id="PS50903"/>
    </source>
</evidence>
<feature type="region of interest" description="Disordered" evidence="5">
    <location>
        <begin position="44"/>
        <end position="76"/>
    </location>
</feature>
<keyword evidence="6" id="KW-1133">Transmembrane helix</keyword>
<feature type="transmembrane region" description="Helical" evidence="6">
    <location>
        <begin position="187"/>
        <end position="206"/>
    </location>
</feature>
<dbReference type="CDD" id="cd00730">
    <property type="entry name" value="rubredoxin"/>
    <property type="match status" value="1"/>
</dbReference>
<dbReference type="GO" id="GO:0009507">
    <property type="term" value="C:chloroplast"/>
    <property type="evidence" value="ECO:0007669"/>
    <property type="project" value="TreeGrafter"/>
</dbReference>
<dbReference type="GO" id="GO:0043448">
    <property type="term" value="P:alkane catabolic process"/>
    <property type="evidence" value="ECO:0007669"/>
    <property type="project" value="TreeGrafter"/>
</dbReference>
<keyword evidence="6" id="KW-0812">Transmembrane</keyword>
<dbReference type="Gene3D" id="2.20.28.10">
    <property type="match status" value="1"/>
</dbReference>
<dbReference type="InterPro" id="IPR018527">
    <property type="entry name" value="Rubredoxin_Fe_BS"/>
</dbReference>
<dbReference type="SUPFAM" id="SSF57802">
    <property type="entry name" value="Rubredoxin-like"/>
    <property type="match status" value="1"/>
</dbReference>
<dbReference type="PROSITE" id="PS50903">
    <property type="entry name" value="RUBREDOXIN_LIKE"/>
    <property type="match status" value="1"/>
</dbReference>
<dbReference type="PRINTS" id="PR00163">
    <property type="entry name" value="RUBREDOXIN"/>
</dbReference>
<dbReference type="InterPro" id="IPR024935">
    <property type="entry name" value="Rubredoxin_dom"/>
</dbReference>
<accession>A0AAW1NQZ3</accession>
<proteinExistence type="predicted"/>
<evidence type="ECO:0000256" key="6">
    <source>
        <dbReference type="SAM" id="Phobius"/>
    </source>
</evidence>
<keyword evidence="4" id="KW-0408">Iron</keyword>
<dbReference type="InterPro" id="IPR050526">
    <property type="entry name" value="Rubredoxin_ET"/>
</dbReference>
<evidence type="ECO:0000256" key="3">
    <source>
        <dbReference type="ARBA" id="ARBA00022982"/>
    </source>
</evidence>
<dbReference type="PANTHER" id="PTHR47627:SF1">
    <property type="entry name" value="RUBREDOXIN-1-RELATED"/>
    <property type="match status" value="1"/>
</dbReference>
<protein>
    <recommendedName>
        <fullName evidence="7">Rubredoxin-like domain-containing protein</fullName>
    </recommendedName>
</protein>
<keyword evidence="3" id="KW-0249">Electron transport</keyword>
<dbReference type="FunFam" id="2.20.28.10:FF:000001">
    <property type="entry name" value="Rubredoxin"/>
    <property type="match status" value="1"/>
</dbReference>
<organism evidence="8 9">
    <name type="scientific">Symbiochloris irregularis</name>
    <dbReference type="NCBI Taxonomy" id="706552"/>
    <lineage>
        <taxon>Eukaryota</taxon>
        <taxon>Viridiplantae</taxon>
        <taxon>Chlorophyta</taxon>
        <taxon>core chlorophytes</taxon>
        <taxon>Trebouxiophyceae</taxon>
        <taxon>Trebouxiales</taxon>
        <taxon>Trebouxiaceae</taxon>
        <taxon>Symbiochloris</taxon>
    </lineage>
</organism>
<name>A0AAW1NQZ3_9CHLO</name>
<dbReference type="GO" id="GO:0009055">
    <property type="term" value="F:electron transfer activity"/>
    <property type="evidence" value="ECO:0007669"/>
    <property type="project" value="TreeGrafter"/>
</dbReference>
<evidence type="ECO:0000256" key="4">
    <source>
        <dbReference type="ARBA" id="ARBA00023004"/>
    </source>
</evidence>
<keyword evidence="2" id="KW-0479">Metal-binding</keyword>
<keyword evidence="6" id="KW-0472">Membrane</keyword>
<evidence type="ECO:0000256" key="5">
    <source>
        <dbReference type="SAM" id="MobiDB-lite"/>
    </source>
</evidence>
<dbReference type="Proteomes" id="UP001465755">
    <property type="component" value="Unassembled WGS sequence"/>
</dbReference>
<dbReference type="Pfam" id="PF00301">
    <property type="entry name" value="Rubredoxin"/>
    <property type="match status" value="1"/>
</dbReference>
<keyword evidence="1" id="KW-0813">Transport</keyword>